<dbReference type="Proteomes" id="UP001172457">
    <property type="component" value="Chromosome 5"/>
</dbReference>
<dbReference type="InterPro" id="IPR044839">
    <property type="entry name" value="NDR1-like"/>
</dbReference>
<protein>
    <recommendedName>
        <fullName evidence="7">Late embryogenesis abundant protein LEA-2 subgroup domain-containing protein</fullName>
    </recommendedName>
</protein>
<dbReference type="GO" id="GO:0098542">
    <property type="term" value="P:defense response to other organism"/>
    <property type="evidence" value="ECO:0007669"/>
    <property type="project" value="InterPro"/>
</dbReference>
<evidence type="ECO:0000256" key="1">
    <source>
        <dbReference type="ARBA" id="ARBA00004370"/>
    </source>
</evidence>
<comment type="subcellular location">
    <subcellularLocation>
        <location evidence="1">Membrane</location>
    </subcellularLocation>
</comment>
<keyword evidence="6" id="KW-1185">Reference proteome</keyword>
<gene>
    <name evidence="5" type="ORF">OSB04_022011</name>
</gene>
<organism evidence="5 6">
    <name type="scientific">Centaurea solstitialis</name>
    <name type="common">yellow star-thistle</name>
    <dbReference type="NCBI Taxonomy" id="347529"/>
    <lineage>
        <taxon>Eukaryota</taxon>
        <taxon>Viridiplantae</taxon>
        <taxon>Streptophyta</taxon>
        <taxon>Embryophyta</taxon>
        <taxon>Tracheophyta</taxon>
        <taxon>Spermatophyta</taxon>
        <taxon>Magnoliopsida</taxon>
        <taxon>eudicotyledons</taxon>
        <taxon>Gunneridae</taxon>
        <taxon>Pentapetalae</taxon>
        <taxon>asterids</taxon>
        <taxon>campanulids</taxon>
        <taxon>Asterales</taxon>
        <taxon>Asteraceae</taxon>
        <taxon>Carduoideae</taxon>
        <taxon>Cardueae</taxon>
        <taxon>Centaureinae</taxon>
        <taxon>Centaurea</taxon>
    </lineage>
</organism>
<evidence type="ECO:0000313" key="6">
    <source>
        <dbReference type="Proteomes" id="UP001172457"/>
    </source>
</evidence>
<dbReference type="GO" id="GO:0005886">
    <property type="term" value="C:plasma membrane"/>
    <property type="evidence" value="ECO:0007669"/>
    <property type="project" value="TreeGrafter"/>
</dbReference>
<accession>A0AA38T322</accession>
<evidence type="ECO:0008006" key="7">
    <source>
        <dbReference type="Google" id="ProtNLM"/>
    </source>
</evidence>
<feature type="compositionally biased region" description="Low complexity" evidence="3">
    <location>
        <begin position="13"/>
        <end position="35"/>
    </location>
</feature>
<name>A0AA38T322_9ASTR</name>
<comment type="caution">
    <text evidence="5">The sequence shown here is derived from an EMBL/GenBank/DDBJ whole genome shotgun (WGS) entry which is preliminary data.</text>
</comment>
<evidence type="ECO:0000313" key="5">
    <source>
        <dbReference type="EMBL" id="KAJ9549468.1"/>
    </source>
</evidence>
<dbReference type="EMBL" id="JARYMX010000005">
    <property type="protein sequence ID" value="KAJ9549468.1"/>
    <property type="molecule type" value="Genomic_DNA"/>
</dbReference>
<sequence>MTDRVYPSSKPNGTTTTTTKTTAARGGATATATTTPNSRLPPPPRKTQIPNRHPDRPNPTTTNRRNRRRSRRGCFCLCCFWSILILILLLLIAAVAGCILYLLYHPHRPTFSIAALKISEFNLTTAADDTTHLTSALNLTISTRNPNKKIQFHYDPIAITCLSHETLIANGSFPDPLVSGPNNVSVIRSSLYANSMLLDTETVNQLRFHINNKKKPGLPLKILLDTSAQVKIESMKTKKVGIRIQCEGIHSLIPKNGGGKRRNSSSSSVVAVSAIVTDAKCKMDLRSKLRIWSLWYAKNNEFGP</sequence>
<keyword evidence="4" id="KW-1133">Transmembrane helix</keyword>
<reference evidence="5" key="1">
    <citation type="submission" date="2023-03" db="EMBL/GenBank/DDBJ databases">
        <title>Chromosome-scale reference genome and RAD-based genetic map of yellow starthistle (Centaurea solstitialis) reveal putative structural variation and QTLs associated with invader traits.</title>
        <authorList>
            <person name="Reatini B."/>
            <person name="Cang F.A."/>
            <person name="Jiang Q."/>
            <person name="Mckibben M.T.W."/>
            <person name="Barker M.S."/>
            <person name="Rieseberg L.H."/>
            <person name="Dlugosch K.M."/>
        </authorList>
    </citation>
    <scope>NUCLEOTIDE SEQUENCE</scope>
    <source>
        <strain evidence="5">CAN-66</strain>
        <tissue evidence="5">Leaf</tissue>
    </source>
</reference>
<keyword evidence="2 4" id="KW-0472">Membrane</keyword>
<dbReference type="PANTHER" id="PTHR31234:SF6">
    <property type="entry name" value="LATE EMBRYOGENESIS ABUNDANT PROTEIN LEA-2 SUBGROUP DOMAIN-CONTAINING PROTEIN"/>
    <property type="match status" value="1"/>
</dbReference>
<evidence type="ECO:0000256" key="3">
    <source>
        <dbReference type="SAM" id="MobiDB-lite"/>
    </source>
</evidence>
<feature type="transmembrane region" description="Helical" evidence="4">
    <location>
        <begin position="74"/>
        <end position="104"/>
    </location>
</feature>
<dbReference type="AlphaFoldDB" id="A0AA38T322"/>
<dbReference type="PANTHER" id="PTHR31234">
    <property type="entry name" value="LATE EMBRYOGENESIS ABUNDANT (LEA) HYDROXYPROLINE-RICH GLYCOPROTEIN FAMILY"/>
    <property type="match status" value="1"/>
</dbReference>
<evidence type="ECO:0000256" key="2">
    <source>
        <dbReference type="ARBA" id="ARBA00023136"/>
    </source>
</evidence>
<keyword evidence="4" id="KW-0812">Transmembrane</keyword>
<evidence type="ECO:0000256" key="4">
    <source>
        <dbReference type="SAM" id="Phobius"/>
    </source>
</evidence>
<feature type="region of interest" description="Disordered" evidence="3">
    <location>
        <begin position="1"/>
        <end position="66"/>
    </location>
</feature>
<proteinExistence type="predicted"/>